<name>A0A6J6H5I3_9ZZZZ</name>
<sequence>MPPARKQPGRKKPDDGPYPATGLAELGLAVGDKVRFRRRDTERWKNATVLGRESDGSLGLCDAKGAIRALPLEAIEVWTRGPRGGVVWDLLTERAARSEQLRLL</sequence>
<accession>A0A6J6H5I3</accession>
<protein>
    <submittedName>
        <fullName evidence="2">Unannotated protein</fullName>
    </submittedName>
</protein>
<evidence type="ECO:0000313" key="2">
    <source>
        <dbReference type="EMBL" id="CAB4608952.1"/>
    </source>
</evidence>
<organism evidence="2">
    <name type="scientific">freshwater metagenome</name>
    <dbReference type="NCBI Taxonomy" id="449393"/>
    <lineage>
        <taxon>unclassified sequences</taxon>
        <taxon>metagenomes</taxon>
        <taxon>ecological metagenomes</taxon>
    </lineage>
</organism>
<reference evidence="2" key="1">
    <citation type="submission" date="2020-05" db="EMBL/GenBank/DDBJ databases">
        <authorList>
            <person name="Chiriac C."/>
            <person name="Salcher M."/>
            <person name="Ghai R."/>
            <person name="Kavagutti S V."/>
        </authorList>
    </citation>
    <scope>NUCLEOTIDE SEQUENCE</scope>
</reference>
<evidence type="ECO:0000256" key="1">
    <source>
        <dbReference type="SAM" id="MobiDB-lite"/>
    </source>
</evidence>
<gene>
    <name evidence="2" type="ORF">UFOPK1835_00953</name>
</gene>
<proteinExistence type="predicted"/>
<dbReference type="AlphaFoldDB" id="A0A6J6H5I3"/>
<feature type="region of interest" description="Disordered" evidence="1">
    <location>
        <begin position="1"/>
        <end position="23"/>
    </location>
</feature>
<dbReference type="EMBL" id="CAEZUP010000033">
    <property type="protein sequence ID" value="CAB4608952.1"/>
    <property type="molecule type" value="Genomic_DNA"/>
</dbReference>